<dbReference type="InterPro" id="IPR021954">
    <property type="entry name" value="CRR7"/>
</dbReference>
<name>A0A0D5A2J0_PROMR</name>
<organism evidence="1">
    <name type="scientific">Prochlorococcus marinus str. P0902-H212</name>
    <dbReference type="NCBI Taxonomy" id="1620696"/>
    <lineage>
        <taxon>Bacteria</taxon>
        <taxon>Bacillati</taxon>
        <taxon>Cyanobacteriota</taxon>
        <taxon>Cyanophyceae</taxon>
        <taxon>Synechococcales</taxon>
        <taxon>Prochlorococcaceae</taxon>
        <taxon>Prochlorococcus</taxon>
    </lineage>
</organism>
<protein>
    <recommendedName>
        <fullName evidence="2">Chlororespiratory reduction protein 7</fullName>
    </recommendedName>
</protein>
<dbReference type="InterPro" id="IPR038150">
    <property type="entry name" value="CRR7-like_sf"/>
</dbReference>
<accession>A0A0D5A2J0</accession>
<dbReference type="Gene3D" id="3.90.940.40">
    <property type="entry name" value="Protein CHLORORESPIRATORY REDUCTION 7"/>
    <property type="match status" value="1"/>
</dbReference>
<evidence type="ECO:0000313" key="1">
    <source>
        <dbReference type="EMBL" id="AJW30391.1"/>
    </source>
</evidence>
<proteinExistence type="predicted"/>
<sequence>MSDPLIREMDNYVVLVPGESEQFLDKEQTLLWLQSWLNKFDSLPLDLDCKSSIAEAAQHLLDTACDLEIKKGFTIQWYAVRLESPGQ</sequence>
<reference evidence="1" key="1">
    <citation type="submission" date="2014-06" db="EMBL/GenBank/DDBJ databases">
        <authorList>
            <person name="Berube P.M."/>
        </authorList>
    </citation>
    <scope>NUCLEOTIDE SEQUENCE</scope>
    <source>
        <strain evidence="1">P0902-H212</strain>
    </source>
</reference>
<evidence type="ECO:0008006" key="2">
    <source>
        <dbReference type="Google" id="ProtNLM"/>
    </source>
</evidence>
<dbReference type="AlphaFoldDB" id="A0A0D5A2J0"/>
<dbReference type="EMBL" id="KJ947870">
    <property type="protein sequence ID" value="AJW30391.1"/>
    <property type="molecule type" value="Genomic_DNA"/>
</dbReference>
<dbReference type="PANTHER" id="PTHR36803:SF1">
    <property type="entry name" value="PROTEIN CHLORORESPIRATORY REDUCTION 7, CHLOROPLASTIC"/>
    <property type="match status" value="1"/>
</dbReference>
<gene>
    <name evidence="1" type="ORF">FA02_0122</name>
</gene>
<dbReference type="Pfam" id="PF12095">
    <property type="entry name" value="CRR7"/>
    <property type="match status" value="1"/>
</dbReference>
<dbReference type="PANTHER" id="PTHR36803">
    <property type="entry name" value="PROTEIN CHLORORESPIRATORY REDUCTION 7, CHLOROPLASTIC"/>
    <property type="match status" value="1"/>
</dbReference>